<evidence type="ECO:0008006" key="3">
    <source>
        <dbReference type="Google" id="ProtNLM"/>
    </source>
</evidence>
<comment type="caution">
    <text evidence="1">The sequence shown here is derived from an EMBL/GenBank/DDBJ whole genome shotgun (WGS) entry which is preliminary data.</text>
</comment>
<accession>A0ABV8ZHS1</accession>
<dbReference type="EMBL" id="JBHSFY010000005">
    <property type="protein sequence ID" value="MFC4477425.1"/>
    <property type="molecule type" value="Genomic_DNA"/>
</dbReference>
<organism evidence="1 2">
    <name type="scientific">Flavobacterium chungangensis</name>
    <dbReference type="NCBI Taxonomy" id="2708132"/>
    <lineage>
        <taxon>Bacteria</taxon>
        <taxon>Pseudomonadati</taxon>
        <taxon>Bacteroidota</taxon>
        <taxon>Flavobacteriia</taxon>
        <taxon>Flavobacteriales</taxon>
        <taxon>Flavobacteriaceae</taxon>
        <taxon>Flavobacterium</taxon>
    </lineage>
</organism>
<gene>
    <name evidence="1" type="ORF">ACFO3N_10165</name>
</gene>
<evidence type="ECO:0000313" key="2">
    <source>
        <dbReference type="Proteomes" id="UP001596003"/>
    </source>
</evidence>
<keyword evidence="2" id="KW-1185">Reference proteome</keyword>
<dbReference type="RefSeq" id="WP_379797420.1">
    <property type="nucleotide sequence ID" value="NZ_JBHSFY010000005.1"/>
</dbReference>
<reference evidence="2" key="1">
    <citation type="journal article" date="2019" name="Int. J. Syst. Evol. Microbiol.">
        <title>The Global Catalogue of Microorganisms (GCM) 10K type strain sequencing project: providing services to taxonomists for standard genome sequencing and annotation.</title>
        <authorList>
            <consortium name="The Broad Institute Genomics Platform"/>
            <consortium name="The Broad Institute Genome Sequencing Center for Infectious Disease"/>
            <person name="Wu L."/>
            <person name="Ma J."/>
        </authorList>
    </citation>
    <scope>NUCLEOTIDE SEQUENCE [LARGE SCALE GENOMIC DNA]</scope>
    <source>
        <strain evidence="2">NBRC 103627</strain>
    </source>
</reference>
<dbReference type="Proteomes" id="UP001596003">
    <property type="component" value="Unassembled WGS sequence"/>
</dbReference>
<name>A0ABV8ZHS1_9FLAO</name>
<protein>
    <recommendedName>
        <fullName evidence="3">Phage portal protein</fullName>
    </recommendedName>
</protein>
<sequence>MNDLIIIDAKFSNYVIPKVQPKIGQEWLCNGDKNSFFKYIYDRYTGSAINSAIINSFVKYIYGDGLVDANGIDLKKYISKTDLRLICQDFKMYGQYTIEIHWSQGSKLLNVEPKPIKIKWKSTAKFALNLDDDCEVDGYWFSKDWNNTRLYKPVYYKKFDGKYDENHPVEILTVNRISPNDYFPNPDFVSVLSWAEVDEELTNSSINYIKNNFSAGKIINCIGGKIPTVEAQQAIKQKIIDNLTGSSNNNKIIINFSDSLDGNKIEVENVEISNLDQTLVYYSTQALQMLLVGHGITNPMIMGVPVPSGFNSQSEDRVVSIAHLMQNKINPAREEIIDGLESVLKIAEPTISLKFKDFDDLDEVKNDLDM</sequence>
<evidence type="ECO:0000313" key="1">
    <source>
        <dbReference type="EMBL" id="MFC4477425.1"/>
    </source>
</evidence>
<proteinExistence type="predicted"/>